<dbReference type="EMBL" id="BA000012">
    <property type="protein sequence ID" value="BAB52569.1"/>
    <property type="molecule type" value="Genomic_DNA"/>
</dbReference>
<gene>
    <name evidence="1" type="ordered locus">msl6246</name>
</gene>
<evidence type="ECO:0000313" key="2">
    <source>
        <dbReference type="Proteomes" id="UP000000552"/>
    </source>
</evidence>
<reference evidence="1 2" key="1">
    <citation type="journal article" date="2000" name="DNA Res.">
        <title>Complete genome structure of the nitrogen-fixing symbiotic bacterium Mesorhizobium loti.</title>
        <authorList>
            <person name="Kaneko T."/>
            <person name="Nakamura Y."/>
            <person name="Sato S."/>
            <person name="Asamizu E."/>
            <person name="Kato T."/>
            <person name="Sasamoto S."/>
            <person name="Watanabe A."/>
            <person name="Idesawa K."/>
            <person name="Ishikawa A."/>
            <person name="Kawashima K."/>
            <person name="Kimura T."/>
            <person name="Kishida Y."/>
            <person name="Kiyokawa C."/>
            <person name="Kohara M."/>
            <person name="Matsumoto M."/>
            <person name="Matsuno A."/>
            <person name="Mochizuki Y."/>
            <person name="Nakayama S."/>
            <person name="Nakazaki N."/>
            <person name="Shimpo S."/>
            <person name="Sugimoto M."/>
            <person name="Takeuchi C."/>
            <person name="Yamada M."/>
            <person name="Tabata S."/>
        </authorList>
    </citation>
    <scope>NUCLEOTIDE SEQUENCE [LARGE SCALE GENOMIC DNA]</scope>
    <source>
        <strain evidence="2">LMG 29417 / CECT 9101 / MAFF 303099</strain>
    </source>
</reference>
<dbReference type="Proteomes" id="UP000000552">
    <property type="component" value="Chromosome"/>
</dbReference>
<dbReference type="AlphaFoldDB" id="Q989X5"/>
<protein>
    <submittedName>
        <fullName evidence="1">Msl6246 protein</fullName>
    </submittedName>
</protein>
<sequence length="40" mass="4668">MLTGRTLDRQLELYGRKGVHHLCRQVRELAEINGRRHAPS</sequence>
<dbReference type="HOGENOM" id="CLU_3295497_0_0_5"/>
<accession>Q989X5</accession>
<dbReference type="KEGG" id="mlo:msl6246"/>
<name>Q989X5_RHILO</name>
<proteinExistence type="predicted"/>
<evidence type="ECO:0000313" key="1">
    <source>
        <dbReference type="EMBL" id="BAB52569.1"/>
    </source>
</evidence>
<organism evidence="1 2">
    <name type="scientific">Mesorhizobium japonicum (strain LMG 29417 / CECT 9101 / MAFF 303099)</name>
    <name type="common">Mesorhizobium loti (strain MAFF 303099)</name>
    <dbReference type="NCBI Taxonomy" id="266835"/>
    <lineage>
        <taxon>Bacteria</taxon>
        <taxon>Pseudomonadati</taxon>
        <taxon>Pseudomonadota</taxon>
        <taxon>Alphaproteobacteria</taxon>
        <taxon>Hyphomicrobiales</taxon>
        <taxon>Phyllobacteriaceae</taxon>
        <taxon>Mesorhizobium</taxon>
    </lineage>
</organism>